<comment type="similarity">
    <text evidence="2">Belongs to the protein kinase superfamily. TKL Ser/Thr protein kinase family. ROCO subfamily.</text>
</comment>
<dbReference type="PROSITE" id="PS50060">
    <property type="entry name" value="MAM_2"/>
    <property type="match status" value="2"/>
</dbReference>
<dbReference type="Pfam" id="PF02736">
    <property type="entry name" value="Myosin_N"/>
    <property type="match status" value="1"/>
</dbReference>
<dbReference type="InterPro" id="IPR004009">
    <property type="entry name" value="SH3_Myosin"/>
</dbReference>
<dbReference type="InterPro" id="IPR008266">
    <property type="entry name" value="Tyr_kinase_AS"/>
</dbReference>
<comment type="subcellular location">
    <subcellularLocation>
        <location evidence="1">Cell membrane</location>
        <topology evidence="1">Single-pass type I membrane protein</topology>
    </subcellularLocation>
</comment>
<evidence type="ECO:0000259" key="31">
    <source>
        <dbReference type="PROSITE" id="PS51844"/>
    </source>
</evidence>
<gene>
    <name evidence="32" type="primary">unc-54</name>
    <name evidence="32" type="ORF">T11_13920</name>
</gene>
<feature type="coiled-coil region" evidence="25">
    <location>
        <begin position="2275"/>
        <end position="3117"/>
    </location>
</feature>
<feature type="domain" description="Myosin N-terminal SH3-like" evidence="31">
    <location>
        <begin position="1498"/>
        <end position="1547"/>
    </location>
</feature>
<evidence type="ECO:0000256" key="16">
    <source>
        <dbReference type="ARBA" id="ARBA00023157"/>
    </source>
</evidence>
<dbReference type="CDD" id="cd01377">
    <property type="entry name" value="MYSc_class_II"/>
    <property type="match status" value="1"/>
</dbReference>
<evidence type="ECO:0000256" key="8">
    <source>
        <dbReference type="ARBA" id="ARBA00022741"/>
    </source>
</evidence>
<feature type="transmembrane region" description="Helical" evidence="27">
    <location>
        <begin position="924"/>
        <end position="947"/>
    </location>
</feature>
<dbReference type="PROSITE" id="PS00109">
    <property type="entry name" value="PROTEIN_KINASE_TYR"/>
    <property type="match status" value="1"/>
</dbReference>
<evidence type="ECO:0000259" key="29">
    <source>
        <dbReference type="PROSITE" id="PS50060"/>
    </source>
</evidence>
<dbReference type="Gene3D" id="6.20.240.20">
    <property type="match status" value="1"/>
</dbReference>
<organism evidence="32 33">
    <name type="scientific">Trichinella zimbabwensis</name>
    <dbReference type="NCBI Taxonomy" id="268475"/>
    <lineage>
        <taxon>Eukaryota</taxon>
        <taxon>Metazoa</taxon>
        <taxon>Ecdysozoa</taxon>
        <taxon>Nematoda</taxon>
        <taxon>Enoplea</taxon>
        <taxon>Dorylaimia</taxon>
        <taxon>Trichinellida</taxon>
        <taxon>Trichinellidae</taxon>
        <taxon>Trichinella</taxon>
    </lineage>
</organism>
<dbReference type="Gene3D" id="4.10.270.10">
    <property type="entry name" value="Myosin, subunit A"/>
    <property type="match status" value="1"/>
</dbReference>
<dbReference type="InterPro" id="IPR000998">
    <property type="entry name" value="MAM_dom"/>
</dbReference>
<dbReference type="PANTHER" id="PTHR13140">
    <property type="entry name" value="MYOSIN"/>
    <property type="match status" value="1"/>
</dbReference>
<dbReference type="Gene3D" id="2.30.30.360">
    <property type="entry name" value="Myosin S1 fragment, N-terminal"/>
    <property type="match status" value="1"/>
</dbReference>
<dbReference type="Pfam" id="PF00063">
    <property type="entry name" value="Myosin_head"/>
    <property type="match status" value="1"/>
</dbReference>
<feature type="transmembrane region" description="Helical" evidence="27">
    <location>
        <begin position="1413"/>
        <end position="1435"/>
    </location>
</feature>
<evidence type="ECO:0000256" key="6">
    <source>
        <dbReference type="ARBA" id="ARBA00022692"/>
    </source>
</evidence>
<dbReference type="InterPro" id="IPR014751">
    <property type="entry name" value="XRCC4-like_C"/>
</dbReference>
<evidence type="ECO:0000256" key="2">
    <source>
        <dbReference type="ARBA" id="ARBA00008171"/>
    </source>
</evidence>
<dbReference type="GO" id="GO:0007015">
    <property type="term" value="P:actin filament organization"/>
    <property type="evidence" value="ECO:0007669"/>
    <property type="project" value="TreeGrafter"/>
</dbReference>
<dbReference type="GO" id="GO:0051015">
    <property type="term" value="F:actin filament binding"/>
    <property type="evidence" value="ECO:0007669"/>
    <property type="project" value="InterPro"/>
</dbReference>
<keyword evidence="8 22" id="KW-0547">Nucleotide-binding</keyword>
<keyword evidence="33" id="KW-1185">Reference proteome</keyword>
<dbReference type="GO" id="GO:0016459">
    <property type="term" value="C:myosin complex"/>
    <property type="evidence" value="ECO:0007669"/>
    <property type="project" value="UniProtKB-KW"/>
</dbReference>
<keyword evidence="20 22" id="KW-0009">Actin-binding</keyword>
<feature type="compositionally biased region" description="Polar residues" evidence="26">
    <location>
        <begin position="3381"/>
        <end position="3391"/>
    </location>
</feature>
<comment type="caution">
    <text evidence="32">The sequence shown here is derived from an EMBL/GenBank/DDBJ whole genome shotgun (WGS) entry which is preliminary data.</text>
</comment>
<dbReference type="InterPro" id="IPR017441">
    <property type="entry name" value="Protein_kinase_ATP_BS"/>
</dbReference>
<evidence type="ECO:0000256" key="21">
    <source>
        <dbReference type="ARBA" id="ARBA00051243"/>
    </source>
</evidence>
<dbReference type="InterPro" id="IPR013320">
    <property type="entry name" value="ConA-like_dom_sf"/>
</dbReference>
<dbReference type="InterPro" id="IPR001245">
    <property type="entry name" value="Ser-Thr/Tyr_kinase_cat_dom"/>
</dbReference>
<comment type="catalytic activity">
    <reaction evidence="21 24">
        <text>L-tyrosyl-[protein] + ATP = O-phospho-L-tyrosyl-[protein] + ADP + H(+)</text>
        <dbReference type="Rhea" id="RHEA:10596"/>
        <dbReference type="Rhea" id="RHEA-COMP:10136"/>
        <dbReference type="Rhea" id="RHEA-COMP:20101"/>
        <dbReference type="ChEBI" id="CHEBI:15378"/>
        <dbReference type="ChEBI" id="CHEBI:30616"/>
        <dbReference type="ChEBI" id="CHEBI:46858"/>
        <dbReference type="ChEBI" id="CHEBI:61978"/>
        <dbReference type="ChEBI" id="CHEBI:456216"/>
        <dbReference type="EC" id="2.7.10.1"/>
    </reaction>
</comment>
<dbReference type="Gene3D" id="2.60.120.200">
    <property type="match status" value="2"/>
</dbReference>
<sequence length="3391" mass="386115">MVFDYAQNLHYTSKNVAFAEHSDRFVSFSQSINSLQYSQQAIHLNKKNIMIALSDGMNAAMKQNVRLEKQQYSLWQCCGGRGLQIAEYTKIELTVVYMAILYGKNVQNTSDLWSISAGPVEMRTLQLGFPFCNLLLFVITVCVMRETSGTICDFESPCQWSFEPPSSENGFRIVSGTEISGQSGHYAYFGTSNNEETVAKIVSPFFQHTATHCKLKFRYRLHGMPRTELIVVLETMPDRLNATRPPMQLKMYPAKIGVVSKWSEEMVNIGQFPWPMRIRLEAWLNNKRTSNPTGNYSADCMIDHMQLVDCEEELYHTDSCMSNRTEKYRCPSNKVCIEWDQLCDMSLDCYGAQVPLGARCTFENGTCGWTSDAISEFRWVIANASSKIYIDKESRIAQNVIDHTLRNSSGHFLFVEPGSSEKMLRAHYTSPLFPAMSKSLQDPESPYYQQCRIRFFYHHFSRDWHSVFLFLVSPDGSERKKIWEEDKMMPTLIDYYDFYWHRVSTIIPFQDNDYKLQFVAIRMAIFHGNFGLDDISMTPQCFLQGFNEASLAPVYNFSTCGAAGSWGPNQTMCDSAYNNTPVEVKVLDNWNKQGVQSWKVPFTGEYRVVAGGAAGGLVFDRTDSQTMSNKGALVESTFNFTKNEQLWIAIGQQGQNPCASLGPGSVMTKTLKAGTEICSETNLAKLREKYDLIELPGSGGGGATFLAKMNITGQKMGSLLLVAAGGGGQYFGGGDFMDSAGRDAAETNVSNSGSSMSHGLKVISGGGGGADHASPRTHLLHMPEGRTFAAGGRGGVCSSFEYWKAAGGFGGGGASCGPGGGGGGGFVGGDGGNYSHGQGGRSMSFTKTAVFFSDRNPGSGFISIYPCLKVCPDASMCRFMGRMQVCICYDGQLLNTSDAVCQIKLSQASDLFSTLSGLSNQDKILIMVIFAFTFLAATCFVISFIAIRHKCLSRFGAKTDKKGYTRPGMPMEQFIGQNFHSEYNPNYEFFNNGDTAYNLQDLKEIPRCCVLLIKALGQGAFGEVYEGTLVGLCSEKDGLPVAVKTLPEYASEQAQMDFHMEAMIMSKFRHPNIVQFHGVCFEKMPRFIVLELLAGGDLKTFLRENRPKEGKPTELEIFDLLQIALDVAKGCKYLEENHFIHRDIAARNCLLTTKSKSRVVKIADFGMARDIYRADYYRKGGKAMLPVKWMPPEAFLDGIFTSKTDVWSYGVLLWEIFSMGYMPYPGRGNQEVMQLVTAGGRLECPSSCPLKLYQIMTHCWNTVSESRPNFDAIISRLEACMHDPLILTHPLPKVLKPCLTIDTNTCDSIPTSTVNNNNNTNNSCLFSNNNHNSEAIFSNLSGIKVDLYPPYQRKKTSFDGPGQDSIPLADGDCKVLQKFLVVMKHVAWLTGCLSKLLPICYSVEKKKEKKLKALFSGLTEPQQCLLLLLLLLLVLRRRTFYKCSSEHSVVPAPLAELNDSCKAMLGPKHYNMVSVYEKDPAWKFLRQPVDLSKAKKYDSKKSCWIPDAQEGYVAAEIKSTKVDQLVVITEKGLEKTVKKEETQEMNPPKFDRTEDMSNLTFLNDASVLHNLRQRYYSMLIYTYSGLFCVVINPYKRLPIYGESVVHMYQCKRRNEMPPHLFAVADEAYRNMMQDRGNQSMLITGESGAGKTENTKKVISYFAVICSTHANKEKDGKKRASLEEQIVQTNPVLEAFGNAKTVRNNNSSRFGKFIRIHFNGHGKLAGADIEHYLLEKSRVIKQAQEKLFLSKDIRKYKFISQAEITIDGVDDKEEMQITDDAFDIMNFDPSEKENLYKLCAAILHMEAELAAKLLCVNCDEFLKALLKPKVKVGTEWVNKSQNLEQVTWGVGALCKAIYARMFRWLILRCNRTLDVQELGRKFFIGVLDIAGFEIFDFNSFEQLWINFVNEKLQQYFNHHMFVLEQEEYKSEGIAWEFIDFGLDLEACIQLIEKPLGIISMLDEECIVPKASDMTFVQKLNDQHLGKHPNFQKARPPKGKQSEAHFSIVHYAGTVRYNANGWLEKNKDPLNESVVNVLKASDGNKLLSEVWADYFTQEDLAKKKTTPSKKKGKAASFLTVSMMYRESLGNLMSMLRATHPHFIRCIIPNESKKSGIIEAGLVLNQLTCNGVLEGIRICRKGYPNRLVYVDFKQRYAIFAADEAKKYDDPKKSSEAILNTLKQKNVLKAEEYQVGATKVFFKAGILARLEELHDEELSKIMVGVQATVRSYLAKLDSRRRKKAHEASLLIQKNVRKWLKLRSWPWFRLYGRVKPLLTQAKQHEEFEKIQAKIKELEAASSAEKVRCADMEAQLATALKEKNDLILKLESEKSNSTEFEQKAKTLSSQMDDLNKQHKNLHEKLEMAEEQHHNTQKAKKKLQEEVDKLTARIVELELLVKKHESDKQSLDMQLRSLKDAALHHEDAYAKLSKEKKASDDRVQKLTQDFHAVEDKVVSAEKVNKKLENSLEEAHDSLEREKRLRQELEKAKRKTDGDLKVTQENMEEILKVKQDLEMNVKKKEDEIGVLNHTLENEQSTAMRLQKVVKDLQVRVAEVEEELNMERQNRNKIERRRKELQDEMDELQQQLEEAGGASQAQMELNKKREAEIAKLKREQEEAALGHEAQISSLKKKHTDAVAELNEQLNALQNSRIKLEKGKSVLQKEIEELHLAVDSETKSKAVHEKQVKSLEAQLVDLQTNHEETLRQLKELELQKARLVNESTDLQKQLEEQDVQLNNLLRAKQTLSAELERTKQSCEEEMKQSESFASQLRNVQEELSNVKEQLEEEAEIKTELHRMLSKANAETQQWRAKYEQEGLRKTEELEDAKKKLVIKLQSMQEEIEAANMKANNAEKLRQRVIAELEDAIADSERANGYAQSLERKQRGFDKILDEWKQKCDDLSAELDASQRENKTVVTELYKLRQALEEATDREEAVRRENKMLAQEIQEINDQLGEGGKNYHEVQKTRRRLEMEKEELQNALDEAESALETEESKVMRHQIELVQVKQEVEKRLQEKEEEFENVRRNHAKALESAQATLEAESRGRMELMKTKKKLESDINDLEIALDHAAKGNVEAQRLIKRYQEQIRELQAQIDEEQRLRNEMKEKCESVERKCHALCAEKEELTAMLEGSDRARRSASHEVHQAKEQVNDLIVQLNAAVVNRRKLEAEYQLLQSEMEEMMESSKVNEEKSRKATLEAVRLSDELKQEQDHCQVLEQRNKSLEQQIKDMQSGLEEAELSVLKGNKKYSQKLENKIRDLEMELDINQKKYQESEKIRRKSERQVKELQYQVDETKKNEDRLHELIDKLQNKVKTYKRQIEETEQLASLNLSKYRQLQHQLQDAEERADVAENSLAKMRAKNRSQPYRSSSTIASPRDLSKCRSLSALNNSTDEES</sequence>
<keyword evidence="9" id="KW-0418">Kinase</keyword>
<dbReference type="SMART" id="SM00137">
    <property type="entry name" value="MAM"/>
    <property type="match status" value="1"/>
</dbReference>
<dbReference type="InterPro" id="IPR027417">
    <property type="entry name" value="P-loop_NTPase"/>
</dbReference>
<dbReference type="FunFam" id="2.30.30.360:FF:000001">
    <property type="entry name" value="Myosin heavy chain"/>
    <property type="match status" value="1"/>
</dbReference>
<dbReference type="Gene3D" id="1.20.58.530">
    <property type="match status" value="1"/>
</dbReference>
<feature type="binding site" evidence="22">
    <location>
        <begin position="1644"/>
        <end position="1651"/>
    </location>
    <ligand>
        <name>ATP</name>
        <dbReference type="ChEBI" id="CHEBI:30616"/>
    </ligand>
</feature>
<evidence type="ECO:0000256" key="11">
    <source>
        <dbReference type="ARBA" id="ARBA00022989"/>
    </source>
</evidence>
<dbReference type="SUPFAM" id="SSF56112">
    <property type="entry name" value="Protein kinase-like (PK-like)"/>
    <property type="match status" value="1"/>
</dbReference>
<dbReference type="EC" id="2.7.10.1" evidence="24"/>
<dbReference type="GO" id="GO:0005886">
    <property type="term" value="C:plasma membrane"/>
    <property type="evidence" value="ECO:0007669"/>
    <property type="project" value="UniProtKB-SubCell"/>
</dbReference>
<keyword evidence="10 22" id="KW-0067">ATP-binding</keyword>
<evidence type="ECO:0000256" key="5">
    <source>
        <dbReference type="ARBA" id="ARBA00022679"/>
    </source>
</evidence>
<dbReference type="GO" id="GO:0005524">
    <property type="term" value="F:ATP binding"/>
    <property type="evidence" value="ECO:0007669"/>
    <property type="project" value="UniProtKB-UniRule"/>
</dbReference>
<dbReference type="InterPro" id="IPR001609">
    <property type="entry name" value="Myosin_head_motor_dom-like"/>
</dbReference>
<dbReference type="Gene3D" id="1.20.5.370">
    <property type="match status" value="4"/>
</dbReference>
<dbReference type="FunFam" id="1.20.58.530:FF:000001">
    <property type="entry name" value="Myosin heavy chain"/>
    <property type="match status" value="1"/>
</dbReference>
<evidence type="ECO:0000256" key="3">
    <source>
        <dbReference type="ARBA" id="ARBA00008314"/>
    </source>
</evidence>
<evidence type="ECO:0000313" key="32">
    <source>
        <dbReference type="EMBL" id="KRZ15244.1"/>
    </source>
</evidence>
<dbReference type="InterPro" id="IPR020635">
    <property type="entry name" value="Tyr_kinase_cat_dom"/>
</dbReference>
<evidence type="ECO:0000256" key="12">
    <source>
        <dbReference type="ARBA" id="ARBA00023054"/>
    </source>
</evidence>
<dbReference type="InterPro" id="IPR002011">
    <property type="entry name" value="Tyr_kinase_rcpt_2_CS"/>
</dbReference>
<feature type="binding site" evidence="23">
    <location>
        <position position="1044"/>
    </location>
    <ligand>
        <name>ATP</name>
        <dbReference type="ChEBI" id="CHEBI:30616"/>
    </ligand>
</feature>
<evidence type="ECO:0000256" key="4">
    <source>
        <dbReference type="ARBA" id="ARBA00022475"/>
    </source>
</evidence>
<dbReference type="SUPFAM" id="SSF90257">
    <property type="entry name" value="Myosin rod fragments"/>
    <property type="match status" value="4"/>
</dbReference>
<comment type="similarity">
    <text evidence="3 22">Belongs to the TRAFAC class myosin-kinesin ATPase superfamily. Myosin family.</text>
</comment>
<feature type="region of interest" description="Actin-binding" evidence="22">
    <location>
        <begin position="2086"/>
        <end position="2108"/>
    </location>
</feature>
<keyword evidence="4" id="KW-1003">Cell membrane</keyword>
<dbReference type="OrthoDB" id="6108017at2759"/>
<dbReference type="GO" id="GO:0004714">
    <property type="term" value="F:transmembrane receptor protein tyrosine kinase activity"/>
    <property type="evidence" value="ECO:0007669"/>
    <property type="project" value="UniProtKB-EC"/>
</dbReference>
<evidence type="ECO:0000256" key="22">
    <source>
        <dbReference type="PROSITE-ProRule" id="PRU00782"/>
    </source>
</evidence>
<evidence type="ECO:0000256" key="23">
    <source>
        <dbReference type="PROSITE-ProRule" id="PRU10141"/>
    </source>
</evidence>
<evidence type="ECO:0000256" key="9">
    <source>
        <dbReference type="ARBA" id="ARBA00022777"/>
    </source>
</evidence>
<dbReference type="Gene3D" id="1.10.10.820">
    <property type="match status" value="1"/>
</dbReference>
<evidence type="ECO:0000313" key="33">
    <source>
        <dbReference type="Proteomes" id="UP000055024"/>
    </source>
</evidence>
<dbReference type="Pfam" id="PF07714">
    <property type="entry name" value="PK_Tyr_Ser-Thr"/>
    <property type="match status" value="1"/>
</dbReference>
<evidence type="ECO:0000256" key="26">
    <source>
        <dbReference type="SAM" id="MobiDB-lite"/>
    </source>
</evidence>
<evidence type="ECO:0000256" key="7">
    <source>
        <dbReference type="ARBA" id="ARBA00022729"/>
    </source>
</evidence>
<dbReference type="InterPro" id="IPR000719">
    <property type="entry name" value="Prot_kinase_dom"/>
</dbReference>
<evidence type="ECO:0000259" key="28">
    <source>
        <dbReference type="PROSITE" id="PS50011"/>
    </source>
</evidence>
<dbReference type="Pfam" id="PF01576">
    <property type="entry name" value="Myosin_tail_1"/>
    <property type="match status" value="1"/>
</dbReference>
<feature type="compositionally biased region" description="Polar residues" evidence="26">
    <location>
        <begin position="3358"/>
        <end position="3369"/>
    </location>
</feature>
<dbReference type="PROSITE" id="PS50011">
    <property type="entry name" value="PROTEIN_KINASE_DOM"/>
    <property type="match status" value="1"/>
</dbReference>
<dbReference type="InterPro" id="IPR008989">
    <property type="entry name" value="Myosin_S1_N"/>
</dbReference>
<dbReference type="CDD" id="cd06263">
    <property type="entry name" value="MAM"/>
    <property type="match status" value="1"/>
</dbReference>
<protein>
    <recommendedName>
        <fullName evidence="24">Tyrosine-protein kinase receptor</fullName>
        <ecNumber evidence="24">2.7.10.1</ecNumber>
    </recommendedName>
</protein>
<comment type="similarity">
    <text evidence="24">Belongs to the protein kinase superfamily. Tyr protein kinase family. Insulin receptor subfamily.</text>
</comment>
<dbReference type="GO" id="GO:0030017">
    <property type="term" value="C:sarcomere"/>
    <property type="evidence" value="ECO:0007669"/>
    <property type="project" value="UniProtKB-ARBA"/>
</dbReference>
<dbReference type="PRINTS" id="PR00109">
    <property type="entry name" value="TYRKINASE"/>
</dbReference>
<evidence type="ECO:0000256" key="17">
    <source>
        <dbReference type="ARBA" id="ARBA00023170"/>
    </source>
</evidence>
<dbReference type="FunFam" id="1.10.510.10:FF:000113">
    <property type="entry name" value="Tyrosine-protein kinase receptor"/>
    <property type="match status" value="1"/>
</dbReference>
<dbReference type="Pfam" id="PF12810">
    <property type="entry name" value="ALK_LTK_GRD"/>
    <property type="match status" value="1"/>
</dbReference>
<dbReference type="InterPro" id="IPR055163">
    <property type="entry name" value="ALK/LTK-like_GRD"/>
</dbReference>
<keyword evidence="19" id="KW-0325">Glycoprotein</keyword>
<dbReference type="GO" id="GO:0000146">
    <property type="term" value="F:microfilament motor activity"/>
    <property type="evidence" value="ECO:0007669"/>
    <property type="project" value="TreeGrafter"/>
</dbReference>
<dbReference type="GO" id="GO:0007169">
    <property type="term" value="P:cell surface receptor protein tyrosine kinase signaling pathway"/>
    <property type="evidence" value="ECO:0007669"/>
    <property type="project" value="InterPro"/>
</dbReference>
<dbReference type="PRINTS" id="PR00193">
    <property type="entry name" value="MYOSINHEAVY"/>
</dbReference>
<keyword evidence="12 25" id="KW-0175">Coiled coil</keyword>
<keyword evidence="7" id="KW-0732">Signal</keyword>
<dbReference type="Gene3D" id="1.20.5.340">
    <property type="match status" value="3"/>
</dbReference>
<dbReference type="Proteomes" id="UP000055024">
    <property type="component" value="Unassembled WGS sequence"/>
</dbReference>
<name>A0A0V1HX89_9BILA</name>
<dbReference type="PROSITE" id="PS50096">
    <property type="entry name" value="IQ"/>
    <property type="match status" value="1"/>
</dbReference>
<evidence type="ECO:0000256" key="19">
    <source>
        <dbReference type="ARBA" id="ARBA00023180"/>
    </source>
</evidence>
<keyword evidence="17 24" id="KW-0675">Receptor</keyword>
<evidence type="ECO:0000256" key="18">
    <source>
        <dbReference type="ARBA" id="ARBA00023175"/>
    </source>
</evidence>
<keyword evidence="5" id="KW-0808">Transferase</keyword>
<dbReference type="PROSITE" id="PS00239">
    <property type="entry name" value="RECEPTOR_TYR_KIN_II"/>
    <property type="match status" value="1"/>
</dbReference>
<dbReference type="Gene3D" id="3.30.200.20">
    <property type="entry name" value="Phosphorylase Kinase, domain 1"/>
    <property type="match status" value="1"/>
</dbReference>
<dbReference type="InterPro" id="IPR002928">
    <property type="entry name" value="Myosin_tail"/>
</dbReference>
<feature type="domain" description="Protein kinase" evidence="28">
    <location>
        <begin position="1010"/>
        <end position="1286"/>
    </location>
</feature>
<evidence type="ECO:0000256" key="25">
    <source>
        <dbReference type="SAM" id="Coils"/>
    </source>
</evidence>
<dbReference type="InterPro" id="IPR011009">
    <property type="entry name" value="Kinase-like_dom_sf"/>
</dbReference>
<dbReference type="Pfam" id="PF00629">
    <property type="entry name" value="MAM"/>
    <property type="match status" value="2"/>
</dbReference>
<dbReference type="PROSITE" id="PS00107">
    <property type="entry name" value="PROTEIN_KINASE_ATP"/>
    <property type="match status" value="1"/>
</dbReference>
<dbReference type="PROSITE" id="PS51844">
    <property type="entry name" value="SH3_LIKE"/>
    <property type="match status" value="1"/>
</dbReference>
<keyword evidence="15" id="KW-0829">Tyrosine-protein kinase</keyword>
<proteinExistence type="inferred from homology"/>
<dbReference type="Gene3D" id="3.40.850.10">
    <property type="entry name" value="Kinesin motor domain"/>
    <property type="match status" value="1"/>
</dbReference>
<keyword evidence="6 24" id="KW-0812">Transmembrane</keyword>
<keyword evidence="24" id="KW-0597">Phosphoprotein</keyword>
<evidence type="ECO:0000256" key="15">
    <source>
        <dbReference type="ARBA" id="ARBA00023137"/>
    </source>
</evidence>
<dbReference type="SMART" id="SM00242">
    <property type="entry name" value="MYSc"/>
    <property type="match status" value="1"/>
</dbReference>
<feature type="domain" description="MAM" evidence="29">
    <location>
        <begin position="140"/>
        <end position="312"/>
    </location>
</feature>
<dbReference type="EMBL" id="JYDP01000019">
    <property type="protein sequence ID" value="KRZ15244.1"/>
    <property type="molecule type" value="Genomic_DNA"/>
</dbReference>
<feature type="region of interest" description="Disordered" evidence="26">
    <location>
        <begin position="3352"/>
        <end position="3391"/>
    </location>
</feature>
<dbReference type="SUPFAM" id="SSF49899">
    <property type="entry name" value="Concanavalin A-like lectins/glucanases"/>
    <property type="match status" value="2"/>
</dbReference>
<accession>A0A0V1HX89</accession>
<evidence type="ECO:0000256" key="14">
    <source>
        <dbReference type="ARBA" id="ARBA00023136"/>
    </source>
</evidence>
<dbReference type="FunFam" id="1.20.5.370:FF:000008">
    <property type="entry name" value="Myosin heavy chain"/>
    <property type="match status" value="1"/>
</dbReference>
<evidence type="ECO:0000256" key="13">
    <source>
        <dbReference type="ARBA" id="ARBA00023123"/>
    </source>
</evidence>
<feature type="domain" description="Myosin motor" evidence="30">
    <location>
        <begin position="1551"/>
        <end position="2211"/>
    </location>
</feature>
<dbReference type="PANTHER" id="PTHR13140:SF857">
    <property type="entry name" value="MYOSIN-11"/>
    <property type="match status" value="1"/>
</dbReference>
<dbReference type="SUPFAM" id="SSF52540">
    <property type="entry name" value="P-loop containing nucleoside triphosphate hydrolases"/>
    <property type="match status" value="1"/>
</dbReference>
<evidence type="ECO:0000256" key="20">
    <source>
        <dbReference type="ARBA" id="ARBA00023203"/>
    </source>
</evidence>
<evidence type="ECO:0000256" key="10">
    <source>
        <dbReference type="ARBA" id="ARBA00022840"/>
    </source>
</evidence>
<dbReference type="Gene3D" id="1.20.120.720">
    <property type="entry name" value="Myosin VI head, motor domain, U50 subdomain"/>
    <property type="match status" value="1"/>
</dbReference>
<feature type="domain" description="MAM" evidence="29">
    <location>
        <begin position="358"/>
        <end position="543"/>
    </location>
</feature>
<keyword evidence="13 22" id="KW-0518">Myosin</keyword>
<dbReference type="STRING" id="268475.A0A0V1HX89"/>
<evidence type="ECO:0000256" key="24">
    <source>
        <dbReference type="RuleBase" id="RU000312"/>
    </source>
</evidence>
<keyword evidence="11 27" id="KW-1133">Transmembrane helix</keyword>
<dbReference type="FunFam" id="3.40.850.10:FF:000024">
    <property type="entry name" value="Myosin heavy chain, isoform J"/>
    <property type="match status" value="1"/>
</dbReference>
<reference evidence="32 33" key="1">
    <citation type="submission" date="2015-01" db="EMBL/GenBank/DDBJ databases">
        <title>Evolution of Trichinella species and genotypes.</title>
        <authorList>
            <person name="Korhonen P.K."/>
            <person name="Edoardo P."/>
            <person name="Giuseppe L.R."/>
            <person name="Gasser R.B."/>
        </authorList>
    </citation>
    <scope>NUCLEOTIDE SEQUENCE [LARGE SCALE GENOMIC DNA]</scope>
    <source>
        <strain evidence="32">ISS1029</strain>
    </source>
</reference>
<dbReference type="FunFam" id="1.20.5.340:FF:000025">
    <property type="entry name" value="Myosin heavy chain, isoform G"/>
    <property type="match status" value="1"/>
</dbReference>
<dbReference type="PROSITE" id="PS51456">
    <property type="entry name" value="MYOSIN_MOTOR"/>
    <property type="match status" value="1"/>
</dbReference>
<dbReference type="InterPro" id="IPR036961">
    <property type="entry name" value="Kinesin_motor_dom_sf"/>
</dbReference>
<evidence type="ECO:0000259" key="30">
    <source>
        <dbReference type="PROSITE" id="PS51456"/>
    </source>
</evidence>
<evidence type="ECO:0000256" key="1">
    <source>
        <dbReference type="ARBA" id="ARBA00004251"/>
    </source>
</evidence>
<dbReference type="Gene3D" id="1.10.510.10">
    <property type="entry name" value="Transferase(Phosphotransferase) domain 1"/>
    <property type="match status" value="1"/>
</dbReference>
<dbReference type="SMART" id="SM00219">
    <property type="entry name" value="TyrKc"/>
    <property type="match status" value="1"/>
</dbReference>
<keyword evidence="18 22" id="KW-0505">Motor protein</keyword>
<keyword evidence="16" id="KW-1015">Disulfide bond</keyword>
<keyword evidence="14 27" id="KW-0472">Membrane</keyword>
<evidence type="ECO:0000256" key="27">
    <source>
        <dbReference type="SAM" id="Phobius"/>
    </source>
</evidence>